<dbReference type="PROSITE" id="PS51257">
    <property type="entry name" value="PROKAR_LIPOPROTEIN"/>
    <property type="match status" value="1"/>
</dbReference>
<dbReference type="Proteomes" id="UP000401717">
    <property type="component" value="Unassembled WGS sequence"/>
</dbReference>
<keyword evidence="5" id="KW-1185">Reference proteome</keyword>
<name>A0A564FXG7_9HYPH</name>
<evidence type="ECO:0000313" key="2">
    <source>
        <dbReference type="EMBL" id="GJD55921.1"/>
    </source>
</evidence>
<feature type="compositionally biased region" description="Basic and acidic residues" evidence="1">
    <location>
        <begin position="21"/>
        <end position="38"/>
    </location>
</feature>
<dbReference type="OrthoDB" id="5609383at2"/>
<evidence type="ECO:0008006" key="6">
    <source>
        <dbReference type="Google" id="ProtNLM"/>
    </source>
</evidence>
<dbReference type="RefSeq" id="WP_144763810.1">
    <property type="nucleotide sequence ID" value="NZ_BPQI01000045.1"/>
</dbReference>
<proteinExistence type="predicted"/>
<dbReference type="AlphaFoldDB" id="A0A564FXG7"/>
<dbReference type="Proteomes" id="UP001055303">
    <property type="component" value="Unassembled WGS sequence"/>
</dbReference>
<protein>
    <recommendedName>
        <fullName evidence="6">MxaH protein</fullName>
    </recommendedName>
</protein>
<evidence type="ECO:0000313" key="4">
    <source>
        <dbReference type="Proteomes" id="UP000401717"/>
    </source>
</evidence>
<reference evidence="3 4" key="1">
    <citation type="submission" date="2019-06" db="EMBL/GenBank/DDBJ databases">
        <authorList>
            <person name="Rodrigo-Torres L."/>
            <person name="Arahal R. D."/>
            <person name="Lucena T."/>
        </authorList>
    </citation>
    <scope>NUCLEOTIDE SEQUENCE [LARGE SCALE GENOMIC DNA]</scope>
    <source>
        <strain evidence="3 4">SW08-7</strain>
    </source>
</reference>
<evidence type="ECO:0000256" key="1">
    <source>
        <dbReference type="SAM" id="MobiDB-lite"/>
    </source>
</evidence>
<reference evidence="2" key="2">
    <citation type="journal article" date="2021" name="Front. Microbiol.">
        <title>Comprehensive Comparative Genomics and Phenotyping of Methylobacterium Species.</title>
        <authorList>
            <person name="Alessa O."/>
            <person name="Ogura Y."/>
            <person name="Fujitani Y."/>
            <person name="Takami H."/>
            <person name="Hayashi T."/>
            <person name="Sahin N."/>
            <person name="Tani A."/>
        </authorList>
    </citation>
    <scope>NUCLEOTIDE SEQUENCE</scope>
    <source>
        <strain evidence="2">DSM 22415</strain>
    </source>
</reference>
<reference evidence="2" key="3">
    <citation type="submission" date="2021-08" db="EMBL/GenBank/DDBJ databases">
        <authorList>
            <person name="Tani A."/>
            <person name="Ola A."/>
            <person name="Ogura Y."/>
            <person name="Katsura K."/>
            <person name="Hayashi T."/>
        </authorList>
    </citation>
    <scope>NUCLEOTIDE SEQUENCE</scope>
    <source>
        <strain evidence="2">DSM 22415</strain>
    </source>
</reference>
<organism evidence="3 4">
    <name type="scientific">Methylobacterium dankookense</name>
    <dbReference type="NCBI Taxonomy" id="560405"/>
    <lineage>
        <taxon>Bacteria</taxon>
        <taxon>Pseudomonadati</taxon>
        <taxon>Pseudomonadota</taxon>
        <taxon>Alphaproteobacteria</taxon>
        <taxon>Hyphomicrobiales</taxon>
        <taxon>Methylobacteriaceae</taxon>
        <taxon>Methylobacterium</taxon>
    </lineage>
</organism>
<feature type="region of interest" description="Disordered" evidence="1">
    <location>
        <begin position="21"/>
        <end position="46"/>
    </location>
</feature>
<evidence type="ECO:0000313" key="5">
    <source>
        <dbReference type="Proteomes" id="UP001055303"/>
    </source>
</evidence>
<gene>
    <name evidence="2" type="ORF">IFDJLNFL_1812</name>
    <name evidence="3" type="ORF">MTDSW087_02257</name>
</gene>
<sequence>MRRLAALGLAALLLAGCGEEDREREPGTVAARSDRPASDADWLGPTDATEPALWLARRAAGGGGVDPSALGSLRASLAAARQSFVEDPRMIANRTAQLEAMLAEIGAAERPAALIGDLTGVAAASGRRQLYGELCQHYVTIRRAGLARDAALARLRERYAAQDRP</sequence>
<accession>A0A564FXG7</accession>
<evidence type="ECO:0000313" key="3">
    <source>
        <dbReference type="EMBL" id="VUF12564.1"/>
    </source>
</evidence>
<dbReference type="EMBL" id="BPQI01000045">
    <property type="protein sequence ID" value="GJD55921.1"/>
    <property type="molecule type" value="Genomic_DNA"/>
</dbReference>
<dbReference type="EMBL" id="CABFVH010000011">
    <property type="protein sequence ID" value="VUF12564.1"/>
    <property type="molecule type" value="Genomic_DNA"/>
</dbReference>